<proteinExistence type="predicted"/>
<dbReference type="AlphaFoldDB" id="A0A5A7P7T3"/>
<dbReference type="EMBL" id="BKCP01002669">
    <property type="protein sequence ID" value="GER28548.1"/>
    <property type="molecule type" value="Genomic_DNA"/>
</dbReference>
<dbReference type="Pfam" id="PF00010">
    <property type="entry name" value="HLH"/>
    <property type="match status" value="1"/>
</dbReference>
<evidence type="ECO:0000313" key="8">
    <source>
        <dbReference type="EMBL" id="GER28548.1"/>
    </source>
</evidence>
<dbReference type="GO" id="GO:0043565">
    <property type="term" value="F:sequence-specific DNA binding"/>
    <property type="evidence" value="ECO:0007669"/>
    <property type="project" value="TreeGrafter"/>
</dbReference>
<gene>
    <name evidence="8" type="ORF">STAS_04348</name>
</gene>
<dbReference type="Pfam" id="PF14215">
    <property type="entry name" value="bHLH-MYC_N"/>
    <property type="match status" value="1"/>
</dbReference>
<feature type="domain" description="BHLH" evidence="7">
    <location>
        <begin position="253"/>
        <end position="303"/>
    </location>
</feature>
<keyword evidence="9" id="KW-1185">Reference proteome</keyword>
<keyword evidence="8" id="KW-0238">DNA-binding</keyword>
<comment type="caution">
    <text evidence="8">The sequence shown here is derived from an EMBL/GenBank/DDBJ whole genome shotgun (WGS) entry which is preliminary data.</text>
</comment>
<dbReference type="PANTHER" id="PTHR31945:SF11">
    <property type="entry name" value="TRANSCRIPTION FACTOR ABORTED MICROSPORES"/>
    <property type="match status" value="1"/>
</dbReference>
<dbReference type="InterPro" id="IPR036638">
    <property type="entry name" value="HLH_DNA-bd_sf"/>
</dbReference>
<keyword evidence="4" id="KW-0539">Nucleus</keyword>
<feature type="compositionally biased region" description="Basic and acidic residues" evidence="6">
    <location>
        <begin position="226"/>
        <end position="235"/>
    </location>
</feature>
<evidence type="ECO:0000259" key="7">
    <source>
        <dbReference type="PROSITE" id="PS50888"/>
    </source>
</evidence>
<dbReference type="Pfam" id="PF22754">
    <property type="entry name" value="bHLH-TF_ACT-like_plant"/>
    <property type="match status" value="1"/>
</dbReference>
<dbReference type="OrthoDB" id="1890947at2759"/>
<dbReference type="Proteomes" id="UP000325081">
    <property type="component" value="Unassembled WGS sequence"/>
</dbReference>
<dbReference type="GO" id="GO:0005634">
    <property type="term" value="C:nucleus"/>
    <property type="evidence" value="ECO:0007669"/>
    <property type="project" value="UniProtKB-SubCell"/>
</dbReference>
<dbReference type="SMART" id="SM00353">
    <property type="entry name" value="HLH"/>
    <property type="match status" value="1"/>
</dbReference>
<dbReference type="GO" id="GO:0003700">
    <property type="term" value="F:DNA-binding transcription factor activity"/>
    <property type="evidence" value="ECO:0007669"/>
    <property type="project" value="TreeGrafter"/>
</dbReference>
<keyword evidence="2" id="KW-0805">Transcription regulation</keyword>
<dbReference type="PROSITE" id="PS50888">
    <property type="entry name" value="BHLH"/>
    <property type="match status" value="1"/>
</dbReference>
<dbReference type="GO" id="GO:0046983">
    <property type="term" value="F:protein dimerization activity"/>
    <property type="evidence" value="ECO:0007669"/>
    <property type="project" value="InterPro"/>
</dbReference>
<feature type="coiled-coil region" evidence="5">
    <location>
        <begin position="293"/>
        <end position="320"/>
    </location>
</feature>
<keyword evidence="5" id="KW-0175">Coiled coil</keyword>
<accession>A0A5A7P7T3</accession>
<dbReference type="SUPFAM" id="SSF47459">
    <property type="entry name" value="HLH, helix-loop-helix DNA-binding domain"/>
    <property type="match status" value="1"/>
</dbReference>
<dbReference type="InterPro" id="IPR025610">
    <property type="entry name" value="MYC/MYB_N"/>
</dbReference>
<dbReference type="InterPro" id="IPR011598">
    <property type="entry name" value="bHLH_dom"/>
</dbReference>
<dbReference type="PANTHER" id="PTHR31945">
    <property type="entry name" value="TRANSCRIPTION FACTOR SCREAM2-RELATED"/>
    <property type="match status" value="1"/>
</dbReference>
<dbReference type="InterPro" id="IPR054502">
    <property type="entry name" value="bHLH-TF_ACT-like_plant"/>
</dbReference>
<evidence type="ECO:0000256" key="2">
    <source>
        <dbReference type="ARBA" id="ARBA00023015"/>
    </source>
</evidence>
<evidence type="ECO:0000256" key="6">
    <source>
        <dbReference type="SAM" id="MobiDB-lite"/>
    </source>
</evidence>
<evidence type="ECO:0000256" key="4">
    <source>
        <dbReference type="ARBA" id="ARBA00023242"/>
    </source>
</evidence>
<dbReference type="Gene3D" id="4.10.280.10">
    <property type="entry name" value="Helix-loop-helix DNA-binding domain"/>
    <property type="match status" value="1"/>
</dbReference>
<comment type="subcellular location">
    <subcellularLocation>
        <location evidence="1">Nucleus</location>
    </subcellularLocation>
</comment>
<evidence type="ECO:0000256" key="3">
    <source>
        <dbReference type="ARBA" id="ARBA00023163"/>
    </source>
</evidence>
<protein>
    <submittedName>
        <fullName evidence="8">Basic helix-loop-helix (BHLH) DNA-bindingsuperfamily protein</fullName>
    </submittedName>
</protein>
<organism evidence="8 9">
    <name type="scientific">Striga asiatica</name>
    <name type="common">Asiatic witchweed</name>
    <name type="synonym">Buchnera asiatica</name>
    <dbReference type="NCBI Taxonomy" id="4170"/>
    <lineage>
        <taxon>Eukaryota</taxon>
        <taxon>Viridiplantae</taxon>
        <taxon>Streptophyta</taxon>
        <taxon>Embryophyta</taxon>
        <taxon>Tracheophyta</taxon>
        <taxon>Spermatophyta</taxon>
        <taxon>Magnoliopsida</taxon>
        <taxon>eudicotyledons</taxon>
        <taxon>Gunneridae</taxon>
        <taxon>Pentapetalae</taxon>
        <taxon>asterids</taxon>
        <taxon>lamiids</taxon>
        <taxon>Lamiales</taxon>
        <taxon>Orobanchaceae</taxon>
        <taxon>Buchnereae</taxon>
        <taxon>Striga</taxon>
    </lineage>
</organism>
<sequence>MLVQSFIERLRPLVGLKCWDYIVLWKLSNDHRCIEWMECCCAGSENIESVGDDLVNFEGSSSLQCRDIIFPHQRIKACDLLDQLPSSIILDSGVHAQSMLSNQASWLNYSHNSDASFTEETIGTRVLIPLPLGLVDLFVMKQIAEDEKVVDFITSQCNLFLEQQMMDSFSAHTNDPLAALFGNNPRDDRINLENIFPDYGLQELETPHGNNNNSNNSVWIAEDHVNEDSNNRSEDSEADEENETKCRRRNGKGPQSKNLMAERKRRKKLNDRLYSLRSLLDRASILGDAIDYVNELKQHVEELQIELEQHSENEEDMRKARKDEANTMHHQNGGKRDKGNFMHGFHNNTVDNVSRNINHEPRNNANERVQQMEFLLLNQFLALSAMNKIKLLPSNFTLYYYTKQENGKEFQPQVEVFQIHGNEFFVKVFCEYKAGGFVRLMEALNSLGLEVTNVNTTRHTCLVSTIFKVERKNEEMVEADDVKESLLELTRDSNNCRTNFHVSNNINIDDDATDYCIYGRQISSHHLQH</sequence>
<reference evidence="9" key="1">
    <citation type="journal article" date="2019" name="Curr. Biol.">
        <title>Genome Sequence of Striga asiatica Provides Insight into the Evolution of Plant Parasitism.</title>
        <authorList>
            <person name="Yoshida S."/>
            <person name="Kim S."/>
            <person name="Wafula E.K."/>
            <person name="Tanskanen J."/>
            <person name="Kim Y.M."/>
            <person name="Honaas L."/>
            <person name="Yang Z."/>
            <person name="Spallek T."/>
            <person name="Conn C.E."/>
            <person name="Ichihashi Y."/>
            <person name="Cheong K."/>
            <person name="Cui S."/>
            <person name="Der J.P."/>
            <person name="Gundlach H."/>
            <person name="Jiao Y."/>
            <person name="Hori C."/>
            <person name="Ishida J.K."/>
            <person name="Kasahara H."/>
            <person name="Kiba T."/>
            <person name="Kim M.S."/>
            <person name="Koo N."/>
            <person name="Laohavisit A."/>
            <person name="Lee Y.H."/>
            <person name="Lumba S."/>
            <person name="McCourt P."/>
            <person name="Mortimer J.C."/>
            <person name="Mutuku J.M."/>
            <person name="Nomura T."/>
            <person name="Sasaki-Sekimoto Y."/>
            <person name="Seto Y."/>
            <person name="Wang Y."/>
            <person name="Wakatake T."/>
            <person name="Sakakibara H."/>
            <person name="Demura T."/>
            <person name="Yamaguchi S."/>
            <person name="Yoneyama K."/>
            <person name="Manabe R.I."/>
            <person name="Nelson D.C."/>
            <person name="Schulman A.H."/>
            <person name="Timko M.P."/>
            <person name="dePamphilis C.W."/>
            <person name="Choi D."/>
            <person name="Shirasu K."/>
        </authorList>
    </citation>
    <scope>NUCLEOTIDE SEQUENCE [LARGE SCALE GENOMIC DNA]</scope>
    <source>
        <strain evidence="9">cv. UVA1</strain>
    </source>
</reference>
<dbReference type="InterPro" id="IPR051358">
    <property type="entry name" value="TF_AMS/ICE1/BHLH6-like"/>
</dbReference>
<evidence type="ECO:0000256" key="1">
    <source>
        <dbReference type="ARBA" id="ARBA00004123"/>
    </source>
</evidence>
<feature type="region of interest" description="Disordered" evidence="6">
    <location>
        <begin position="226"/>
        <end position="264"/>
    </location>
</feature>
<keyword evidence="3" id="KW-0804">Transcription</keyword>
<evidence type="ECO:0000313" key="9">
    <source>
        <dbReference type="Proteomes" id="UP000325081"/>
    </source>
</evidence>
<evidence type="ECO:0000256" key="5">
    <source>
        <dbReference type="SAM" id="Coils"/>
    </source>
</evidence>
<name>A0A5A7P7T3_STRAF</name>